<dbReference type="Proteomes" id="UP000798662">
    <property type="component" value="Chromosome 1"/>
</dbReference>
<evidence type="ECO:0000313" key="1">
    <source>
        <dbReference type="EMBL" id="KAK1860218.1"/>
    </source>
</evidence>
<comment type="caution">
    <text evidence="1">The sequence shown here is derived from an EMBL/GenBank/DDBJ whole genome shotgun (WGS) entry which is preliminary data.</text>
</comment>
<gene>
    <name evidence="1" type="ORF">I4F81_002807</name>
</gene>
<proteinExistence type="predicted"/>
<keyword evidence="2" id="KW-1185">Reference proteome</keyword>
<evidence type="ECO:0000313" key="2">
    <source>
        <dbReference type="Proteomes" id="UP000798662"/>
    </source>
</evidence>
<dbReference type="EMBL" id="CM020618">
    <property type="protein sequence ID" value="KAK1860218.1"/>
    <property type="molecule type" value="Genomic_DNA"/>
</dbReference>
<protein>
    <submittedName>
        <fullName evidence="1">Uncharacterized protein</fullName>
    </submittedName>
</protein>
<name>A0ACC3BRJ8_PYRYE</name>
<reference evidence="1" key="1">
    <citation type="submission" date="2019-11" db="EMBL/GenBank/DDBJ databases">
        <title>Nori genome reveals adaptations in red seaweeds to the harsh intertidal environment.</title>
        <authorList>
            <person name="Wang D."/>
            <person name="Mao Y."/>
        </authorList>
    </citation>
    <scope>NUCLEOTIDE SEQUENCE</scope>
    <source>
        <tissue evidence="1">Gametophyte</tissue>
    </source>
</reference>
<accession>A0ACC3BRJ8</accession>
<organism evidence="1 2">
    <name type="scientific">Pyropia yezoensis</name>
    <name type="common">Susabi-nori</name>
    <name type="synonym">Porphyra yezoensis</name>
    <dbReference type="NCBI Taxonomy" id="2788"/>
    <lineage>
        <taxon>Eukaryota</taxon>
        <taxon>Rhodophyta</taxon>
        <taxon>Bangiophyceae</taxon>
        <taxon>Bangiales</taxon>
        <taxon>Bangiaceae</taxon>
        <taxon>Pyropia</taxon>
    </lineage>
</organism>
<sequence length="180" mass="19894">MLAGSSGVNGHQALLRRPPLERVVARTDTQIDEFGLRRFLAEWKQDRKITFHNVEHLCPPIPILDDDNVPSGRERRRVRIDGSVVEGFLGVVALPTLTSVTWEVLNGVISCARHFIDKRSFQKPWYLIGPAELKDIEYACILAGGDECSLSMASMASMSGGVTGMERALTIVVLFALSPF</sequence>